<dbReference type="SUPFAM" id="SSF51735">
    <property type="entry name" value="NAD(P)-binding Rossmann-fold domains"/>
    <property type="match status" value="1"/>
</dbReference>
<dbReference type="SMART" id="SM00829">
    <property type="entry name" value="PKS_ER"/>
    <property type="match status" value="1"/>
</dbReference>
<reference evidence="8" key="1">
    <citation type="journal article" date="2012" name="J. Bacteriol.">
        <title>Genome sequence of the haloalkaliphilic methanotrophic bacterium Methylomicrobium alcaliphilum 20Z.</title>
        <authorList>
            <person name="Vuilleumier S."/>
            <person name="Khmelenina V.N."/>
            <person name="Bringel F."/>
            <person name="Reshetnikov A.S."/>
            <person name="Lajus A."/>
            <person name="Mangenot S."/>
            <person name="Rouy Z."/>
            <person name="Op den Camp H.J."/>
            <person name="Jetten M.S."/>
            <person name="Dispirito A.A."/>
            <person name="Dunfield P."/>
            <person name="Klotz M.G."/>
            <person name="Semrau J.D."/>
            <person name="Stein L.Y."/>
            <person name="Barbe V."/>
            <person name="Medigue C."/>
            <person name="Trotsenko Y.A."/>
            <person name="Kalyuzhnaya M.G."/>
        </authorList>
    </citation>
    <scope>NUCLEOTIDE SEQUENCE [LARGE SCALE GENOMIC DNA]</scope>
    <source>
        <strain evidence="8">DSM 19304 / NCIMB 14124 / VKM B-2133 / 20Z</strain>
    </source>
</reference>
<dbReference type="GO" id="GO:0008270">
    <property type="term" value="F:zinc ion binding"/>
    <property type="evidence" value="ECO:0007669"/>
    <property type="project" value="InterPro"/>
</dbReference>
<dbReference type="GO" id="GO:0016491">
    <property type="term" value="F:oxidoreductase activity"/>
    <property type="evidence" value="ECO:0007669"/>
    <property type="project" value="InterPro"/>
</dbReference>
<dbReference type="EMBL" id="FO082060">
    <property type="protein sequence ID" value="CCE23064.1"/>
    <property type="molecule type" value="Genomic_DNA"/>
</dbReference>
<dbReference type="Pfam" id="PF13602">
    <property type="entry name" value="ADH_zinc_N_2"/>
    <property type="match status" value="1"/>
</dbReference>
<dbReference type="PANTHER" id="PTHR44154:SF1">
    <property type="entry name" value="QUINONE OXIDOREDUCTASE"/>
    <property type="match status" value="1"/>
</dbReference>
<organism evidence="7 8">
    <name type="scientific">Methylotuvimicrobium alcaliphilum (strain DSM 19304 / NCIMB 14124 / VKM B-2133 / 20Z)</name>
    <name type="common">Methylomicrobium alcaliphilum</name>
    <dbReference type="NCBI Taxonomy" id="1091494"/>
    <lineage>
        <taxon>Bacteria</taxon>
        <taxon>Pseudomonadati</taxon>
        <taxon>Pseudomonadota</taxon>
        <taxon>Gammaproteobacteria</taxon>
        <taxon>Methylococcales</taxon>
        <taxon>Methylococcaceae</taxon>
        <taxon>Methylotuvimicrobium</taxon>
    </lineage>
</organism>
<dbReference type="GO" id="GO:0003723">
    <property type="term" value="F:RNA binding"/>
    <property type="evidence" value="ECO:0007669"/>
    <property type="project" value="UniProtKB-KW"/>
</dbReference>
<dbReference type="Gene3D" id="3.90.180.10">
    <property type="entry name" value="Medium-chain alcohol dehydrogenases, catalytic domain"/>
    <property type="match status" value="1"/>
</dbReference>
<comment type="subunit">
    <text evidence="2">Homotetramer.</text>
</comment>
<comment type="subcellular location">
    <subcellularLocation>
        <location evidence="1">Cytoplasm</location>
    </subcellularLocation>
</comment>
<dbReference type="AlphaFoldDB" id="G4SX09"/>
<evidence type="ECO:0000256" key="2">
    <source>
        <dbReference type="ARBA" id="ARBA00011881"/>
    </source>
</evidence>
<dbReference type="PATRIC" id="fig|271065.3.peg.1414"/>
<gene>
    <name evidence="7" type="ordered locus">MEALZ_1375</name>
</gene>
<dbReference type="HOGENOM" id="CLU_026673_3_3_6"/>
<dbReference type="Gene3D" id="3.40.50.720">
    <property type="entry name" value="NAD(P)-binding Rossmann-like Domain"/>
    <property type="match status" value="1"/>
</dbReference>
<dbReference type="InterPro" id="IPR011032">
    <property type="entry name" value="GroES-like_sf"/>
</dbReference>
<protein>
    <submittedName>
        <fullName evidence="7">Alcohol dehydrogenase zinc-binding domain protein</fullName>
    </submittedName>
</protein>
<keyword evidence="8" id="KW-1185">Reference proteome</keyword>
<evidence type="ECO:0000256" key="4">
    <source>
        <dbReference type="ARBA" id="ARBA00022857"/>
    </source>
</evidence>
<evidence type="ECO:0000256" key="1">
    <source>
        <dbReference type="ARBA" id="ARBA00004496"/>
    </source>
</evidence>
<dbReference type="InterPro" id="IPR036291">
    <property type="entry name" value="NAD(P)-bd_dom_sf"/>
</dbReference>
<dbReference type="GO" id="GO:0005737">
    <property type="term" value="C:cytoplasm"/>
    <property type="evidence" value="ECO:0007669"/>
    <property type="project" value="UniProtKB-SubCell"/>
</dbReference>
<accession>G4SX09</accession>
<dbReference type="InterPro" id="IPR020843">
    <property type="entry name" value="ER"/>
</dbReference>
<dbReference type="Proteomes" id="UP000008315">
    <property type="component" value="Chromosome"/>
</dbReference>
<dbReference type="PANTHER" id="PTHR44154">
    <property type="entry name" value="QUINONE OXIDOREDUCTASE"/>
    <property type="match status" value="1"/>
</dbReference>
<dbReference type="SUPFAM" id="SSF50129">
    <property type="entry name" value="GroES-like"/>
    <property type="match status" value="1"/>
</dbReference>
<keyword evidence="4" id="KW-0521">NADP</keyword>
<dbReference type="STRING" id="1091494.MEALZ_1375"/>
<feature type="domain" description="Enoyl reductase (ER)" evidence="6">
    <location>
        <begin position="19"/>
        <end position="337"/>
    </location>
</feature>
<dbReference type="InterPro" id="IPR051603">
    <property type="entry name" value="Zinc-ADH_QOR/CCCR"/>
</dbReference>
<name>G4SX09_META2</name>
<evidence type="ECO:0000313" key="7">
    <source>
        <dbReference type="EMBL" id="CCE23064.1"/>
    </source>
</evidence>
<dbReference type="Pfam" id="PF08240">
    <property type="entry name" value="ADH_N"/>
    <property type="match status" value="1"/>
</dbReference>
<dbReference type="PROSITE" id="PS01162">
    <property type="entry name" value="QOR_ZETA_CRYSTAL"/>
    <property type="match status" value="1"/>
</dbReference>
<evidence type="ECO:0000256" key="3">
    <source>
        <dbReference type="ARBA" id="ARBA00022490"/>
    </source>
</evidence>
<proteinExistence type="predicted"/>
<dbReference type="InterPro" id="IPR013154">
    <property type="entry name" value="ADH-like_N"/>
</dbReference>
<sequence>MNYRQEKNQMKAVLMTGAGGPEMLQLADIAEPNIVKPTELKVRLKAAGINPIDTKVRSNGLFYPDALPAVLGCDGAGVVDEVGADVLNFKPGDEVWFCNGGLGREPGNYAEFTVLDSRWVAPKPKSLSFVEAAALPLVLITAWGALFDRGGLQDGQTVLVHAGAGGVGHVAIQLAKLKGAEVITTVSSESKADFVLSLGADQAIDYRQCNFAERVNELTGGRGAEVVLDTVGPEVFKDSIEATAHFGSLVTLLDPGALNWSEARMRNLKIGFELMLTPMLRNLDSARDKHVGILNRCAEFIESGNLRGVVGHCLSLDQAAEAHRLIGEGHTQGKIVLEII</sequence>
<evidence type="ECO:0000256" key="5">
    <source>
        <dbReference type="ARBA" id="ARBA00022884"/>
    </source>
</evidence>
<dbReference type="CDD" id="cd08272">
    <property type="entry name" value="MDR6"/>
    <property type="match status" value="1"/>
</dbReference>
<dbReference type="KEGG" id="mah:MEALZ_1375"/>
<keyword evidence="5" id="KW-0694">RNA-binding</keyword>
<evidence type="ECO:0000313" key="8">
    <source>
        <dbReference type="Proteomes" id="UP000008315"/>
    </source>
</evidence>
<dbReference type="InterPro" id="IPR002364">
    <property type="entry name" value="Quin_OxRdtase/zeta-crystal_CS"/>
</dbReference>
<keyword evidence="3" id="KW-0963">Cytoplasm</keyword>
<evidence type="ECO:0000259" key="6">
    <source>
        <dbReference type="SMART" id="SM00829"/>
    </source>
</evidence>